<evidence type="ECO:0000313" key="2">
    <source>
        <dbReference type="Proteomes" id="UP001589838"/>
    </source>
</evidence>
<organism evidence="1 2">
    <name type="scientific">Halalkalibacter kiskunsagensis</name>
    <dbReference type="NCBI Taxonomy" id="1548599"/>
    <lineage>
        <taxon>Bacteria</taxon>
        <taxon>Bacillati</taxon>
        <taxon>Bacillota</taxon>
        <taxon>Bacilli</taxon>
        <taxon>Bacillales</taxon>
        <taxon>Bacillaceae</taxon>
        <taxon>Halalkalibacter</taxon>
    </lineage>
</organism>
<protein>
    <submittedName>
        <fullName evidence="1">Serine/threonine protein kinase</fullName>
    </submittedName>
</protein>
<comment type="caution">
    <text evidence="1">The sequence shown here is derived from an EMBL/GenBank/DDBJ whole genome shotgun (WGS) entry which is preliminary data.</text>
</comment>
<reference evidence="1 2" key="1">
    <citation type="submission" date="2024-09" db="EMBL/GenBank/DDBJ databases">
        <authorList>
            <person name="Sun Q."/>
            <person name="Mori K."/>
        </authorList>
    </citation>
    <scope>NUCLEOTIDE SEQUENCE [LARGE SCALE GENOMIC DNA]</scope>
    <source>
        <strain evidence="1 2">NCAIM B.02610</strain>
    </source>
</reference>
<keyword evidence="1" id="KW-0723">Serine/threonine-protein kinase</keyword>
<keyword evidence="2" id="KW-1185">Reference proteome</keyword>
<dbReference type="InterPro" id="IPR011009">
    <property type="entry name" value="Kinase-like_dom_sf"/>
</dbReference>
<keyword evidence="1" id="KW-0418">Kinase</keyword>
<keyword evidence="1" id="KW-0808">Transferase</keyword>
<dbReference type="SUPFAM" id="SSF56112">
    <property type="entry name" value="Protein kinase-like (PK-like)"/>
    <property type="match status" value="1"/>
</dbReference>
<proteinExistence type="predicted"/>
<accession>A0ABV6KCC6</accession>
<evidence type="ECO:0000313" key="1">
    <source>
        <dbReference type="EMBL" id="MFC0470705.1"/>
    </source>
</evidence>
<dbReference type="GO" id="GO:0004674">
    <property type="term" value="F:protein serine/threonine kinase activity"/>
    <property type="evidence" value="ECO:0007669"/>
    <property type="project" value="UniProtKB-KW"/>
</dbReference>
<dbReference type="Proteomes" id="UP001589838">
    <property type="component" value="Unassembled WGS sequence"/>
</dbReference>
<dbReference type="Gene3D" id="1.10.510.10">
    <property type="entry name" value="Transferase(Phosphotransferase) domain 1"/>
    <property type="match status" value="1"/>
</dbReference>
<name>A0ABV6KCC6_9BACI</name>
<gene>
    <name evidence="1" type="ORF">ACFFHM_09420</name>
</gene>
<dbReference type="EMBL" id="JBHLUX010000024">
    <property type="protein sequence ID" value="MFC0470705.1"/>
    <property type="molecule type" value="Genomic_DNA"/>
</dbReference>
<dbReference type="RefSeq" id="WP_335959270.1">
    <property type="nucleotide sequence ID" value="NZ_JAXBLX010000004.1"/>
</dbReference>
<sequence>MGQYESIVVSHDNEDTKVTVMANPNNYKLLGLGFQGAVFELSKTKCVKIYPHSYSRNLEEDILKDVQKSEFFPKIYETGNKYIVMENIHGTPLDNYLKNTRELPEWIIYKLLHLLTEMKKFHFTRIDVKLRHVLILEEEKKVKVIDHVNSRQKVTPYPKNLLKGLEKMGFLATFIQKVKKIDKTIYDEWKKQGAL</sequence>